<proteinExistence type="predicted"/>
<evidence type="ECO:0000313" key="1">
    <source>
        <dbReference type="Proteomes" id="UP000695022"/>
    </source>
</evidence>
<sequence>MIGNTKTMVMADSGATVNILNQEDYLPLHHRPQLAPSKSHLFPYMSDKPLVIQGKFEAEIRSDQCTSKETFYIVSGPSGSLLSWKTTQKLRLIKVANAISEQPNAPEFLCDFPDITSGMDAYKGEPVNVHVDPSFVPVAQPHRRIPFYVRQHVEGKLKELEESDIIERSEGPTPWISPIMVVSKPKKPDEIRIFVDMRSVNRAIIRERHIIPTIDDIAADLNG</sequence>
<dbReference type="GeneID" id="106819462"/>
<organism evidence="1 2">
    <name type="scientific">Priapulus caudatus</name>
    <name type="common">Priapulid worm</name>
    <dbReference type="NCBI Taxonomy" id="37621"/>
    <lineage>
        <taxon>Eukaryota</taxon>
        <taxon>Metazoa</taxon>
        <taxon>Ecdysozoa</taxon>
        <taxon>Scalidophora</taxon>
        <taxon>Priapulida</taxon>
        <taxon>Priapulimorpha</taxon>
        <taxon>Priapulimorphida</taxon>
        <taxon>Priapulidae</taxon>
        <taxon>Priapulus</taxon>
    </lineage>
</organism>
<dbReference type="RefSeq" id="XP_014679578.1">
    <property type="nucleotide sequence ID" value="XM_014824092.1"/>
</dbReference>
<dbReference type="CDD" id="cd00303">
    <property type="entry name" value="retropepsin_like"/>
    <property type="match status" value="1"/>
</dbReference>
<evidence type="ECO:0000313" key="2">
    <source>
        <dbReference type="RefSeq" id="XP_014679578.1"/>
    </source>
</evidence>
<keyword evidence="1" id="KW-1185">Reference proteome</keyword>
<reference evidence="2" key="1">
    <citation type="submission" date="2025-08" db="UniProtKB">
        <authorList>
            <consortium name="RefSeq"/>
        </authorList>
    </citation>
    <scope>IDENTIFICATION</scope>
</reference>
<accession>A0ABM1F557</accession>
<dbReference type="PANTHER" id="PTHR37984">
    <property type="entry name" value="PROTEIN CBG26694"/>
    <property type="match status" value="1"/>
</dbReference>
<name>A0ABM1F557_PRICU</name>
<dbReference type="InterPro" id="IPR050951">
    <property type="entry name" value="Retrovirus_Pol_polyprotein"/>
</dbReference>
<dbReference type="Proteomes" id="UP000695022">
    <property type="component" value="Unplaced"/>
</dbReference>
<dbReference type="PANTHER" id="PTHR37984:SF11">
    <property type="entry name" value="INTEGRASE CATALYTIC DOMAIN-CONTAINING PROTEIN"/>
    <property type="match status" value="1"/>
</dbReference>
<protein>
    <submittedName>
        <fullName evidence="2">Uncharacterized protein LOC106819462</fullName>
    </submittedName>
</protein>
<gene>
    <name evidence="2" type="primary">LOC106819462</name>
</gene>
<dbReference type="SUPFAM" id="SSF56672">
    <property type="entry name" value="DNA/RNA polymerases"/>
    <property type="match status" value="1"/>
</dbReference>
<dbReference type="InterPro" id="IPR043502">
    <property type="entry name" value="DNA/RNA_pol_sf"/>
</dbReference>
<dbReference type="Gene3D" id="3.10.10.10">
    <property type="entry name" value="HIV Type 1 Reverse Transcriptase, subunit A, domain 1"/>
    <property type="match status" value="1"/>
</dbReference>